<evidence type="ECO:0000313" key="3">
    <source>
        <dbReference type="EMBL" id="KAK1402565.1"/>
    </source>
</evidence>
<dbReference type="Gene3D" id="2.30.30.140">
    <property type="match status" value="2"/>
</dbReference>
<dbReference type="PROSITE" id="PS50812">
    <property type="entry name" value="PWWP"/>
    <property type="match status" value="1"/>
</dbReference>
<keyword evidence="4" id="KW-1185">Reference proteome</keyword>
<feature type="region of interest" description="Disordered" evidence="1">
    <location>
        <begin position="27"/>
        <end position="66"/>
    </location>
</feature>
<dbReference type="InterPro" id="IPR000313">
    <property type="entry name" value="PWWP_dom"/>
</dbReference>
<gene>
    <name evidence="3" type="ORF">POM88_002170</name>
</gene>
<evidence type="ECO:0000256" key="1">
    <source>
        <dbReference type="SAM" id="MobiDB-lite"/>
    </source>
</evidence>
<comment type="caution">
    <text evidence="3">The sequence shown here is derived from an EMBL/GenBank/DDBJ whole genome shotgun (WGS) entry which is preliminary data.</text>
</comment>
<dbReference type="Pfam" id="PF00855">
    <property type="entry name" value="PWWP"/>
    <property type="match status" value="1"/>
</dbReference>
<dbReference type="AlphaFoldDB" id="A0AAD8JI01"/>
<name>A0AAD8JI01_9APIA</name>
<evidence type="ECO:0000313" key="4">
    <source>
        <dbReference type="Proteomes" id="UP001237642"/>
    </source>
</evidence>
<dbReference type="CDD" id="cd20404">
    <property type="entry name" value="Tudor_Agenet_AtEML-like"/>
    <property type="match status" value="1"/>
</dbReference>
<dbReference type="SUPFAM" id="SSF63748">
    <property type="entry name" value="Tudor/PWWP/MBT"/>
    <property type="match status" value="1"/>
</dbReference>
<proteinExistence type="predicted"/>
<dbReference type="SMART" id="SM00293">
    <property type="entry name" value="PWWP"/>
    <property type="match status" value="1"/>
</dbReference>
<dbReference type="Proteomes" id="UP001237642">
    <property type="component" value="Unassembled WGS sequence"/>
</dbReference>
<reference evidence="3" key="1">
    <citation type="submission" date="2023-02" db="EMBL/GenBank/DDBJ databases">
        <title>Genome of toxic invasive species Heracleum sosnowskyi carries increased number of genes despite the absence of recent whole-genome duplications.</title>
        <authorList>
            <person name="Schelkunov M."/>
            <person name="Shtratnikova V."/>
            <person name="Makarenko M."/>
            <person name="Klepikova A."/>
            <person name="Omelchenko D."/>
            <person name="Novikova G."/>
            <person name="Obukhova E."/>
            <person name="Bogdanov V."/>
            <person name="Penin A."/>
            <person name="Logacheva M."/>
        </authorList>
    </citation>
    <scope>NUCLEOTIDE SEQUENCE</scope>
    <source>
        <strain evidence="3">Hsosn_3</strain>
        <tissue evidence="3">Leaf</tissue>
    </source>
</reference>
<dbReference type="EMBL" id="JAUIZM010000001">
    <property type="protein sequence ID" value="KAK1402565.1"/>
    <property type="molecule type" value="Genomic_DNA"/>
</dbReference>
<sequence>MSNDSDIHEMGRASVKYIPLHEKYEATAPSDDVSGASKKGKVPERSDSDTRGKGLASARESRKKIDKKDAGDGLSIFVKYQKIRKMKVYWPLDENWYYGHISGYNPLTDRHQVKYNDGDEEHLITVLTLILGPGDMIWAKVSGHPMGPAIVLDESASGNIELLNKISGEQSVLVQFFGTHDFARLSKKHIIPFLKGLLYELHRKCKR</sequence>
<feature type="domain" description="PWWP" evidence="2">
    <location>
        <begin position="133"/>
        <end position="196"/>
    </location>
</feature>
<organism evidence="3 4">
    <name type="scientific">Heracleum sosnowskyi</name>
    <dbReference type="NCBI Taxonomy" id="360622"/>
    <lineage>
        <taxon>Eukaryota</taxon>
        <taxon>Viridiplantae</taxon>
        <taxon>Streptophyta</taxon>
        <taxon>Embryophyta</taxon>
        <taxon>Tracheophyta</taxon>
        <taxon>Spermatophyta</taxon>
        <taxon>Magnoliopsida</taxon>
        <taxon>eudicotyledons</taxon>
        <taxon>Gunneridae</taxon>
        <taxon>Pentapetalae</taxon>
        <taxon>asterids</taxon>
        <taxon>campanulids</taxon>
        <taxon>Apiales</taxon>
        <taxon>Apiaceae</taxon>
        <taxon>Apioideae</taxon>
        <taxon>apioid superclade</taxon>
        <taxon>Tordylieae</taxon>
        <taxon>Tordyliinae</taxon>
        <taxon>Heracleum</taxon>
    </lineage>
</organism>
<protein>
    <recommendedName>
        <fullName evidence="2">PWWP domain-containing protein</fullName>
    </recommendedName>
</protein>
<reference evidence="3" key="2">
    <citation type="submission" date="2023-05" db="EMBL/GenBank/DDBJ databases">
        <authorList>
            <person name="Schelkunov M.I."/>
        </authorList>
    </citation>
    <scope>NUCLEOTIDE SEQUENCE</scope>
    <source>
        <strain evidence="3">Hsosn_3</strain>
        <tissue evidence="3">Leaf</tissue>
    </source>
</reference>
<feature type="compositionally biased region" description="Basic and acidic residues" evidence="1">
    <location>
        <begin position="41"/>
        <end position="52"/>
    </location>
</feature>
<accession>A0AAD8JI01</accession>
<evidence type="ECO:0000259" key="2">
    <source>
        <dbReference type="PROSITE" id="PS50812"/>
    </source>
</evidence>